<protein>
    <recommendedName>
        <fullName evidence="1">ApaG domain-containing protein</fullName>
    </recommendedName>
</protein>
<reference evidence="3" key="1">
    <citation type="journal article" date="2010" name="Nature">
        <title>The Amphimedon queenslandica genome and the evolution of animal complexity.</title>
        <authorList>
            <person name="Srivastava M."/>
            <person name="Simakov O."/>
            <person name="Chapman J."/>
            <person name="Fahey B."/>
            <person name="Gauthier M.E."/>
            <person name="Mitros T."/>
            <person name="Richards G.S."/>
            <person name="Conaco C."/>
            <person name="Dacre M."/>
            <person name="Hellsten U."/>
            <person name="Larroux C."/>
            <person name="Putnam N.H."/>
            <person name="Stanke M."/>
            <person name="Adamska M."/>
            <person name="Darling A."/>
            <person name="Degnan S.M."/>
            <person name="Oakley T.H."/>
            <person name="Plachetzki D.C."/>
            <person name="Zhai Y."/>
            <person name="Adamski M."/>
            <person name="Calcino A."/>
            <person name="Cummins S.F."/>
            <person name="Goodstein D.M."/>
            <person name="Harris C."/>
            <person name="Jackson D.J."/>
            <person name="Leys S.P."/>
            <person name="Shu S."/>
            <person name="Woodcroft B.J."/>
            <person name="Vervoort M."/>
            <person name="Kosik K.S."/>
            <person name="Manning G."/>
            <person name="Degnan B.M."/>
            <person name="Rokhsar D.S."/>
        </authorList>
    </citation>
    <scope>NUCLEOTIDE SEQUENCE [LARGE SCALE GENOMIC DNA]</scope>
</reference>
<dbReference type="EnsemblMetazoa" id="XM_019993161.1">
    <property type="protein sequence ID" value="XP_019848720.1"/>
    <property type="gene ID" value="LOC105316724"/>
</dbReference>
<dbReference type="SMART" id="SM00992">
    <property type="entry name" value="YccV-like"/>
    <property type="match status" value="1"/>
</dbReference>
<dbReference type="SUPFAM" id="SSF110069">
    <property type="entry name" value="ApaG-like"/>
    <property type="match status" value="1"/>
</dbReference>
<dbReference type="NCBIfam" id="NF003967">
    <property type="entry name" value="PRK05461.1"/>
    <property type="match status" value="1"/>
</dbReference>
<name>A0AAN0IV68_AMPQE</name>
<dbReference type="AlphaFoldDB" id="A0AAN0IV68"/>
<dbReference type="GO" id="GO:0003677">
    <property type="term" value="F:DNA binding"/>
    <property type="evidence" value="ECO:0007669"/>
    <property type="project" value="InterPro"/>
</dbReference>
<keyword evidence="3" id="KW-1185">Reference proteome</keyword>
<dbReference type="GO" id="GO:0070987">
    <property type="term" value="P:error-free translesion synthesis"/>
    <property type="evidence" value="ECO:0007669"/>
    <property type="project" value="TreeGrafter"/>
</dbReference>
<feature type="domain" description="ApaG" evidence="1">
    <location>
        <begin position="210"/>
        <end position="333"/>
    </location>
</feature>
<gene>
    <name evidence="2" type="primary">105316724</name>
</gene>
<evidence type="ECO:0000313" key="3">
    <source>
        <dbReference type="Proteomes" id="UP000007879"/>
    </source>
</evidence>
<dbReference type="Proteomes" id="UP000007879">
    <property type="component" value="Unassembled WGS sequence"/>
</dbReference>
<evidence type="ECO:0000259" key="1">
    <source>
        <dbReference type="PROSITE" id="PS51087"/>
    </source>
</evidence>
<dbReference type="GO" id="GO:0042645">
    <property type="term" value="C:mitochondrial nucleoid"/>
    <property type="evidence" value="ECO:0007669"/>
    <property type="project" value="TreeGrafter"/>
</dbReference>
<dbReference type="Pfam" id="PF04379">
    <property type="entry name" value="DUF525"/>
    <property type="match status" value="1"/>
</dbReference>
<reference evidence="2" key="2">
    <citation type="submission" date="2024-06" db="UniProtKB">
        <authorList>
            <consortium name="EnsemblMetazoa"/>
        </authorList>
    </citation>
    <scope>IDENTIFICATION</scope>
</reference>
<dbReference type="PROSITE" id="PS51087">
    <property type="entry name" value="APAG"/>
    <property type="match status" value="1"/>
</dbReference>
<dbReference type="InterPro" id="IPR036767">
    <property type="entry name" value="ApaG_sf"/>
</dbReference>
<dbReference type="InterPro" id="IPR011722">
    <property type="entry name" value="Hemimethylated_DNA-bd_dom"/>
</dbReference>
<dbReference type="InterPro" id="IPR036623">
    <property type="entry name" value="Hemimethylated_DNA-bd_sf"/>
</dbReference>
<dbReference type="Pfam" id="PF08755">
    <property type="entry name" value="YccV-like"/>
    <property type="match status" value="1"/>
</dbReference>
<organism evidence="2 3">
    <name type="scientific">Amphimedon queenslandica</name>
    <name type="common">Sponge</name>
    <dbReference type="NCBI Taxonomy" id="400682"/>
    <lineage>
        <taxon>Eukaryota</taxon>
        <taxon>Metazoa</taxon>
        <taxon>Porifera</taxon>
        <taxon>Demospongiae</taxon>
        <taxon>Heteroscleromorpha</taxon>
        <taxon>Haplosclerida</taxon>
        <taxon>Niphatidae</taxon>
        <taxon>Amphimedon</taxon>
    </lineage>
</organism>
<dbReference type="InterPro" id="IPR007474">
    <property type="entry name" value="ApaG_domain"/>
</dbReference>
<dbReference type="Gene3D" id="2.60.40.1470">
    <property type="entry name" value="ApaG domain"/>
    <property type="match status" value="1"/>
</dbReference>
<evidence type="ECO:0000313" key="2">
    <source>
        <dbReference type="EnsemblMetazoa" id="XP_019848720.1"/>
    </source>
</evidence>
<sequence length="333" mass="38979">MATTCLLHRHWVGKQWVPALGCWNGLSSSRGISSSRLIEIGCMNKPKLYESYSSGQHFLHRVFGYRGVILFHWVSRVYDHDRHQKPSNVGKWDEDCMSGEVMKELKPEHQTFYQVLIDQRDISQRTSRNAVTLSSVSNKKKLYCIPGLDYVNHEDILPYTPSPNALVQHKLFQTFFSPSTDGNSPIITKDFLSSWHQKHICWLERIEIHRETTFNIRITVMPFYMGAKDEILSTEYWWQYCIRLENISGSTVQLRKRHWRIYNRTESLLETVKGEGVVGQQPILSIRQPAYQYNSHVSLKQTNGLMWGTFQMEREDGFLFDIRIPPFSLEETL</sequence>
<dbReference type="PANTHER" id="PTHR14289">
    <property type="entry name" value="F-BOX ONLY PROTEIN 3"/>
    <property type="match status" value="1"/>
</dbReference>
<dbReference type="SUPFAM" id="SSF141255">
    <property type="entry name" value="YccV-like"/>
    <property type="match status" value="1"/>
</dbReference>
<dbReference type="PANTHER" id="PTHR14289:SF16">
    <property type="entry name" value="POLYMERASE DELTA-INTERACTING PROTEIN 2"/>
    <property type="match status" value="1"/>
</dbReference>
<accession>A0AAN0IV68</accession>
<dbReference type="GO" id="GO:0005634">
    <property type="term" value="C:nucleus"/>
    <property type="evidence" value="ECO:0007669"/>
    <property type="project" value="TreeGrafter"/>
</dbReference>
<proteinExistence type="predicted"/>